<gene>
    <name evidence="3" type="ORF">GAN93_26170</name>
</gene>
<name>A0A7J5JA36_BACT4</name>
<dbReference type="Proteomes" id="UP000460317">
    <property type="component" value="Unassembled WGS sequence"/>
</dbReference>
<evidence type="ECO:0000313" key="4">
    <source>
        <dbReference type="Proteomes" id="UP000460317"/>
    </source>
</evidence>
<comment type="caution">
    <text evidence="3">The sequence shown here is derived from an EMBL/GenBank/DDBJ whole genome shotgun (WGS) entry which is preliminary data.</text>
</comment>
<evidence type="ECO:0000313" key="3">
    <source>
        <dbReference type="EMBL" id="KAB4444665.1"/>
    </source>
</evidence>
<dbReference type="AlphaFoldDB" id="A0A7J5JA36"/>
<feature type="domain" description="PASTA" evidence="2">
    <location>
        <begin position="45"/>
        <end position="111"/>
    </location>
</feature>
<reference evidence="3 4" key="1">
    <citation type="journal article" date="2019" name="Nat. Med.">
        <title>A library of human gut bacterial isolates paired with longitudinal multiomics data enables mechanistic microbiome research.</title>
        <authorList>
            <person name="Poyet M."/>
            <person name="Groussin M."/>
            <person name="Gibbons S.M."/>
            <person name="Avila-Pacheco J."/>
            <person name="Jiang X."/>
            <person name="Kearney S.M."/>
            <person name="Perrotta A.R."/>
            <person name="Berdy B."/>
            <person name="Zhao S."/>
            <person name="Lieberman T.D."/>
            <person name="Swanson P.K."/>
            <person name="Smith M."/>
            <person name="Roesemann S."/>
            <person name="Alexander J.E."/>
            <person name="Rich S.A."/>
            <person name="Livny J."/>
            <person name="Vlamakis H."/>
            <person name="Clish C."/>
            <person name="Bullock K."/>
            <person name="Deik A."/>
            <person name="Scott J."/>
            <person name="Pierce K.A."/>
            <person name="Xavier R.J."/>
            <person name="Alm E.J."/>
        </authorList>
    </citation>
    <scope>NUCLEOTIDE SEQUENCE [LARGE SCALE GENOMIC DNA]</scope>
    <source>
        <strain evidence="3 4">BIOML-A165</strain>
    </source>
</reference>
<evidence type="ECO:0000256" key="1">
    <source>
        <dbReference type="SAM" id="Phobius"/>
    </source>
</evidence>
<organism evidence="3 4">
    <name type="scientific">Bacteroides thetaiotaomicron</name>
    <dbReference type="NCBI Taxonomy" id="818"/>
    <lineage>
        <taxon>Bacteria</taxon>
        <taxon>Pseudomonadati</taxon>
        <taxon>Bacteroidota</taxon>
        <taxon>Bacteroidia</taxon>
        <taxon>Bacteroidales</taxon>
        <taxon>Bacteroidaceae</taxon>
        <taxon>Bacteroides</taxon>
    </lineage>
</organism>
<dbReference type="Pfam" id="PF03793">
    <property type="entry name" value="PASTA"/>
    <property type="match status" value="1"/>
</dbReference>
<feature type="non-terminal residue" evidence="3">
    <location>
        <position position="125"/>
    </location>
</feature>
<dbReference type="EMBL" id="WCSB01000161">
    <property type="protein sequence ID" value="KAB4444665.1"/>
    <property type="molecule type" value="Genomic_DNA"/>
</dbReference>
<accession>A0A7J5JA36</accession>
<dbReference type="InterPro" id="IPR005543">
    <property type="entry name" value="PASTA_dom"/>
</dbReference>
<dbReference type="Gene3D" id="3.30.10.20">
    <property type="match status" value="1"/>
</dbReference>
<sequence length="125" mass="13732">MVTFKEFFSFKNNRFFWLNLIAMVVVIVAAAWGTLQWLDSYTRHGEAVVVPDVKGMNLRIAENELDKQSLKSIVIDSSYVKGIAPGAILEQNPAGGSKVKSGRTVYLTVNADSAPKVAIPDVMDN</sequence>
<dbReference type="SUPFAM" id="SSF54184">
    <property type="entry name" value="Penicillin-binding protein 2x (pbp-2x), c-terminal domain"/>
    <property type="match status" value="1"/>
</dbReference>
<keyword evidence="1" id="KW-0472">Membrane</keyword>
<protein>
    <submittedName>
        <fullName evidence="3">PASTA domain-containing protein</fullName>
    </submittedName>
</protein>
<feature type="transmembrane region" description="Helical" evidence="1">
    <location>
        <begin position="15"/>
        <end position="35"/>
    </location>
</feature>
<keyword evidence="1" id="KW-0812">Transmembrane</keyword>
<proteinExistence type="predicted"/>
<dbReference type="PROSITE" id="PS51178">
    <property type="entry name" value="PASTA"/>
    <property type="match status" value="1"/>
</dbReference>
<keyword evidence="1" id="KW-1133">Transmembrane helix</keyword>
<dbReference type="CDD" id="cd06577">
    <property type="entry name" value="PASTA_pknB"/>
    <property type="match status" value="1"/>
</dbReference>
<dbReference type="SMART" id="SM00740">
    <property type="entry name" value="PASTA"/>
    <property type="match status" value="1"/>
</dbReference>
<evidence type="ECO:0000259" key="2">
    <source>
        <dbReference type="PROSITE" id="PS51178"/>
    </source>
</evidence>